<evidence type="ECO:0000256" key="1">
    <source>
        <dbReference type="ARBA" id="ARBA00022729"/>
    </source>
</evidence>
<evidence type="ECO:0000259" key="3">
    <source>
        <dbReference type="SMART" id="SM00062"/>
    </source>
</evidence>
<sequence>MMNMKKIVLGAVALVSSFALVACGSSDSATKSDNWSTYESEKSITIGFDKTFVPMGFEQTDGSYTGFDIDLANAVFEKYGISVEWQPIDWDLKETELTNGNIDLIWNGYSITDERKDKVLFTNPYMDNQQVLVTKKSSNISQVTDMKDKVLGAQAGSSGYSVFEGQPAILKDIVQNNDASQYATFNEALIDLKNDRIDGLLIDRVYANYYLQQEGIIDDYHIIDAGFENEAFAVGARQSDTTLVENINKTFTELYKEGKFQEISQKWFGEDVATDAVKN</sequence>
<accession>A0ABV2EVU4</accession>
<dbReference type="SUPFAM" id="SSF53850">
    <property type="entry name" value="Periplasmic binding protein-like II"/>
    <property type="match status" value="1"/>
</dbReference>
<dbReference type="PANTHER" id="PTHR35936">
    <property type="entry name" value="MEMBRANE-BOUND LYTIC MUREIN TRANSGLYCOSYLASE F"/>
    <property type="match status" value="1"/>
</dbReference>
<dbReference type="Proteomes" id="UP001549134">
    <property type="component" value="Unassembled WGS sequence"/>
</dbReference>
<dbReference type="Pfam" id="PF00497">
    <property type="entry name" value="SBP_bac_3"/>
    <property type="match status" value="1"/>
</dbReference>
<protein>
    <submittedName>
        <fullName evidence="4">Polar amino acid transport system substrate-binding protein</fullName>
    </submittedName>
</protein>
<organism evidence="4 5">
    <name type="scientific">Streptococcus parasuis</name>
    <dbReference type="NCBI Taxonomy" id="1501662"/>
    <lineage>
        <taxon>Bacteria</taxon>
        <taxon>Bacillati</taxon>
        <taxon>Bacillota</taxon>
        <taxon>Bacilli</taxon>
        <taxon>Lactobacillales</taxon>
        <taxon>Streptococcaceae</taxon>
        <taxon>Streptococcus</taxon>
    </lineage>
</organism>
<keyword evidence="1 2" id="KW-0732">Signal</keyword>
<feature type="signal peptide" evidence="2">
    <location>
        <begin position="1"/>
        <end position="21"/>
    </location>
</feature>
<dbReference type="EMBL" id="JBEPLX010000026">
    <property type="protein sequence ID" value="MET3534652.1"/>
    <property type="molecule type" value="Genomic_DNA"/>
</dbReference>
<evidence type="ECO:0000313" key="4">
    <source>
        <dbReference type="EMBL" id="MET3534652.1"/>
    </source>
</evidence>
<dbReference type="InterPro" id="IPR001638">
    <property type="entry name" value="Solute-binding_3/MltF_N"/>
</dbReference>
<feature type="domain" description="Solute-binding protein family 3/N-terminal" evidence="3">
    <location>
        <begin position="43"/>
        <end position="271"/>
    </location>
</feature>
<dbReference type="PROSITE" id="PS51257">
    <property type="entry name" value="PROKAR_LIPOPROTEIN"/>
    <property type="match status" value="1"/>
</dbReference>
<dbReference type="PANTHER" id="PTHR35936:SF34">
    <property type="entry name" value="ABC TRANSPORTER EXTRACELLULAR-BINDING PROTEIN YCKB-RELATED"/>
    <property type="match status" value="1"/>
</dbReference>
<evidence type="ECO:0000256" key="2">
    <source>
        <dbReference type="SAM" id="SignalP"/>
    </source>
</evidence>
<proteinExistence type="predicted"/>
<feature type="chain" id="PRO_5046632311" evidence="2">
    <location>
        <begin position="22"/>
        <end position="279"/>
    </location>
</feature>
<comment type="caution">
    <text evidence="4">The sequence shown here is derived from an EMBL/GenBank/DDBJ whole genome shotgun (WGS) entry which is preliminary data.</text>
</comment>
<gene>
    <name evidence="4" type="ORF">ABID50_001816</name>
</gene>
<reference evidence="4 5" key="1">
    <citation type="submission" date="2024-06" db="EMBL/GenBank/DDBJ databases">
        <title>Genomic Encyclopedia of Type Strains, Phase IV (KMG-IV): sequencing the most valuable type-strain genomes for metagenomic binning, comparative biology and taxonomic classification.</title>
        <authorList>
            <person name="Goeker M."/>
        </authorList>
    </citation>
    <scope>NUCLEOTIDE SEQUENCE [LARGE SCALE GENOMIC DNA]</scope>
    <source>
        <strain evidence="4 5">DSM 29126</strain>
    </source>
</reference>
<dbReference type="SMART" id="SM00062">
    <property type="entry name" value="PBPb"/>
    <property type="match status" value="1"/>
</dbReference>
<keyword evidence="5" id="KW-1185">Reference proteome</keyword>
<dbReference type="Gene3D" id="3.40.190.10">
    <property type="entry name" value="Periplasmic binding protein-like II"/>
    <property type="match status" value="2"/>
</dbReference>
<dbReference type="CDD" id="cd00996">
    <property type="entry name" value="PBP2_AatB_like"/>
    <property type="match status" value="1"/>
</dbReference>
<evidence type="ECO:0000313" key="5">
    <source>
        <dbReference type="Proteomes" id="UP001549134"/>
    </source>
</evidence>
<name>A0ABV2EVU4_9STRE</name>